<proteinExistence type="predicted"/>
<accession>A9MIR9</accession>
<organism evidence="1 2">
    <name type="scientific">Salmonella arizonae (strain ATCC BAA-731 / CDC346-86 / RSK2980)</name>
    <dbReference type="NCBI Taxonomy" id="41514"/>
    <lineage>
        <taxon>Bacteria</taxon>
        <taxon>Pseudomonadati</taxon>
        <taxon>Pseudomonadota</taxon>
        <taxon>Gammaproteobacteria</taxon>
        <taxon>Enterobacterales</taxon>
        <taxon>Enterobacteriaceae</taxon>
        <taxon>Salmonella</taxon>
    </lineage>
</organism>
<dbReference type="AlphaFoldDB" id="A9MIR9"/>
<gene>
    <name evidence="1" type="ordered locus">SARI_02095</name>
</gene>
<protein>
    <submittedName>
        <fullName evidence="1">Uncharacterized protein</fullName>
    </submittedName>
</protein>
<dbReference type="EMBL" id="CP000880">
    <property type="protein sequence ID" value="ABX21972.1"/>
    <property type="molecule type" value="Genomic_DNA"/>
</dbReference>
<name>A9MIR9_SALAR</name>
<dbReference type="HOGENOM" id="CLU_3084489_0_0_6"/>
<keyword evidence="2" id="KW-1185">Reference proteome</keyword>
<dbReference type="Proteomes" id="UP000002084">
    <property type="component" value="Chromosome"/>
</dbReference>
<evidence type="ECO:0000313" key="1">
    <source>
        <dbReference type="EMBL" id="ABX21972.1"/>
    </source>
</evidence>
<sequence>MMFVSQAINETKYSIGFSLCFLNLPINLIAQISFNIDFYLQSIGYIKVLFGE</sequence>
<evidence type="ECO:0000313" key="2">
    <source>
        <dbReference type="Proteomes" id="UP000002084"/>
    </source>
</evidence>
<dbReference type="KEGG" id="ses:SARI_02095"/>
<reference evidence="1 2" key="1">
    <citation type="submission" date="2007-11" db="EMBL/GenBank/DDBJ databases">
        <authorList>
            <consortium name="The Salmonella enterica serovar Arizonae Genome Sequencing Project"/>
            <person name="McClelland M."/>
            <person name="Sanderson E.K."/>
            <person name="Porwollik S."/>
            <person name="Spieth J."/>
            <person name="Clifton W.S."/>
            <person name="Fulton R."/>
            <person name="Chunyan W."/>
            <person name="Wollam A."/>
            <person name="Shah N."/>
            <person name="Pepin K."/>
            <person name="Bhonagiri V."/>
            <person name="Nash W."/>
            <person name="Johnson M."/>
            <person name="Thiruvilangam P."/>
            <person name="Wilson R."/>
        </authorList>
    </citation>
    <scope>NUCLEOTIDE SEQUENCE [LARGE SCALE GENOMIC DNA]</scope>
    <source>
        <strain evidence="2">ATCC BAA-731 / CDC346-86 / RSK2980</strain>
    </source>
</reference>